<dbReference type="Proteomes" id="UP001528912">
    <property type="component" value="Unassembled WGS sequence"/>
</dbReference>
<evidence type="ECO:0000256" key="2">
    <source>
        <dbReference type="ARBA" id="ARBA00007931"/>
    </source>
</evidence>
<protein>
    <submittedName>
        <fullName evidence="8">Peptidase M50</fullName>
    </submittedName>
</protein>
<name>A0ABT6CBA4_9MICO</name>
<feature type="transmembrane region" description="Helical" evidence="7">
    <location>
        <begin position="21"/>
        <end position="41"/>
    </location>
</feature>
<dbReference type="EMBL" id="JAROAV010000052">
    <property type="protein sequence ID" value="MDF8266183.1"/>
    <property type="molecule type" value="Genomic_DNA"/>
</dbReference>
<evidence type="ECO:0000313" key="9">
    <source>
        <dbReference type="Proteomes" id="UP001528912"/>
    </source>
</evidence>
<evidence type="ECO:0000256" key="3">
    <source>
        <dbReference type="ARBA" id="ARBA00022670"/>
    </source>
</evidence>
<keyword evidence="5" id="KW-0862">Zinc</keyword>
<reference evidence="8 9" key="1">
    <citation type="submission" date="2023-03" db="EMBL/GenBank/DDBJ databases">
        <title>YIM 133296 draft genome.</title>
        <authorList>
            <person name="Xiong L."/>
        </authorList>
    </citation>
    <scope>NUCLEOTIDE SEQUENCE [LARGE SCALE GENOMIC DNA]</scope>
    <source>
        <strain evidence="8 9">YIM 133296</strain>
    </source>
</reference>
<keyword evidence="7" id="KW-1133">Transmembrane helix</keyword>
<keyword evidence="7" id="KW-0812">Transmembrane</keyword>
<accession>A0ABT6CBA4</accession>
<feature type="transmembrane region" description="Helical" evidence="7">
    <location>
        <begin position="53"/>
        <end position="72"/>
    </location>
</feature>
<evidence type="ECO:0000256" key="1">
    <source>
        <dbReference type="ARBA" id="ARBA00001947"/>
    </source>
</evidence>
<keyword evidence="7" id="KW-0472">Membrane</keyword>
<keyword evidence="9" id="KW-1185">Reference proteome</keyword>
<feature type="transmembrane region" description="Helical" evidence="7">
    <location>
        <begin position="145"/>
        <end position="167"/>
    </location>
</feature>
<keyword evidence="3" id="KW-0645">Protease</keyword>
<evidence type="ECO:0000256" key="7">
    <source>
        <dbReference type="SAM" id="Phobius"/>
    </source>
</evidence>
<proteinExistence type="inferred from homology"/>
<dbReference type="RefSeq" id="WP_277193403.1">
    <property type="nucleotide sequence ID" value="NZ_JAROAV010000052.1"/>
</dbReference>
<gene>
    <name evidence="8" type="ORF">P4R38_18180</name>
</gene>
<evidence type="ECO:0000256" key="6">
    <source>
        <dbReference type="ARBA" id="ARBA00023049"/>
    </source>
</evidence>
<evidence type="ECO:0000256" key="5">
    <source>
        <dbReference type="ARBA" id="ARBA00022833"/>
    </source>
</evidence>
<organism evidence="8 9">
    <name type="scientific">Luteipulveratus flavus</name>
    <dbReference type="NCBI Taxonomy" id="3031728"/>
    <lineage>
        <taxon>Bacteria</taxon>
        <taxon>Bacillati</taxon>
        <taxon>Actinomycetota</taxon>
        <taxon>Actinomycetes</taxon>
        <taxon>Micrococcales</taxon>
        <taxon>Dermacoccaceae</taxon>
        <taxon>Luteipulveratus</taxon>
    </lineage>
</organism>
<dbReference type="PANTHER" id="PTHR39188">
    <property type="entry name" value="MEMBRANE-ASSOCIATED ZINC METALLOPROTEASE M50B"/>
    <property type="match status" value="1"/>
</dbReference>
<evidence type="ECO:0000313" key="8">
    <source>
        <dbReference type="EMBL" id="MDF8266183.1"/>
    </source>
</evidence>
<comment type="cofactor">
    <cofactor evidence="1">
        <name>Zn(2+)</name>
        <dbReference type="ChEBI" id="CHEBI:29105"/>
    </cofactor>
</comment>
<keyword evidence="4" id="KW-0378">Hydrolase</keyword>
<comment type="caution">
    <text evidence="8">The sequence shown here is derived from an EMBL/GenBank/DDBJ whole genome shotgun (WGS) entry which is preliminary data.</text>
</comment>
<feature type="transmembrane region" description="Helical" evidence="7">
    <location>
        <begin position="218"/>
        <end position="236"/>
    </location>
</feature>
<dbReference type="PANTHER" id="PTHR39188:SF3">
    <property type="entry name" value="STAGE IV SPORULATION PROTEIN FB"/>
    <property type="match status" value="1"/>
</dbReference>
<feature type="transmembrane region" description="Helical" evidence="7">
    <location>
        <begin position="113"/>
        <end position="133"/>
    </location>
</feature>
<keyword evidence="6" id="KW-0482">Metalloprotease</keyword>
<evidence type="ECO:0000256" key="4">
    <source>
        <dbReference type="ARBA" id="ARBA00022801"/>
    </source>
</evidence>
<feature type="transmembrane region" description="Helical" evidence="7">
    <location>
        <begin position="188"/>
        <end position="212"/>
    </location>
</feature>
<comment type="similarity">
    <text evidence="2">Belongs to the peptidase M50B family.</text>
</comment>
<sequence length="378" mass="39075">MSGADASGAAPGWRIATLRGVPVYLGRSWPIIFVVIVAAFGPPLQRALPDLGAAAYLVAALYAVLLLMSVLVHEASHAIMGQARGYRVSRIVADLWGGHTAYEHADTSPASTALVAVVGPISNGVIALGAWLLLPVMPYDVPHLLVAAVAVSNAFVAGFNLLPGLPLDGGYLVDALVWKITGSRSTGMVVAGWCGRVVTVLVLAWALLLPLLRGESPSLLTVAWAAFLGTFLWVGASSSVRAGTARRLVDRVPLRSVVRPLHVVADSTPLTQLDPRGGSVAVHNPENGVWGLVDPAALELVPATARARTTAGSVARAQPVGWVVQVPSLDADVTPVIQAVHASGAEELAVITQERPPSAGLVTVRDLAAALERAGGTA</sequence>